<accession>B4DAH7</accession>
<dbReference type="AlphaFoldDB" id="B4DAH7"/>
<dbReference type="PANTHER" id="PTHR11054">
    <property type="entry name" value="6-PHOSPHOGLUCONOLACTONASE"/>
    <property type="match status" value="1"/>
</dbReference>
<gene>
    <name evidence="7" type="primary">pgl</name>
    <name evidence="9" type="ORF">CfE428DRAFT_5918</name>
</gene>
<dbReference type="SUPFAM" id="SSF100950">
    <property type="entry name" value="NagB/RpiA/CoA transferase-like"/>
    <property type="match status" value="1"/>
</dbReference>
<comment type="similarity">
    <text evidence="4 7">Belongs to the glucosamine/galactosamine-6-phosphate isomerase family. 6-phosphogluconolactonase subfamily.</text>
</comment>
<dbReference type="InterPro" id="IPR006148">
    <property type="entry name" value="Glc/Gal-6P_isomerase"/>
</dbReference>
<keyword evidence="10" id="KW-1185">Reference proteome</keyword>
<proteinExistence type="inferred from homology"/>
<dbReference type="PANTHER" id="PTHR11054:SF0">
    <property type="entry name" value="6-PHOSPHOGLUCONOLACTONASE"/>
    <property type="match status" value="1"/>
</dbReference>
<evidence type="ECO:0000256" key="1">
    <source>
        <dbReference type="ARBA" id="ARBA00000832"/>
    </source>
</evidence>
<dbReference type="Pfam" id="PF01182">
    <property type="entry name" value="Glucosamine_iso"/>
    <property type="match status" value="1"/>
</dbReference>
<dbReference type="InterPro" id="IPR037171">
    <property type="entry name" value="NagB/RpiA_transferase-like"/>
</dbReference>
<reference evidence="9 10" key="1">
    <citation type="journal article" date="2011" name="J. Bacteriol.">
        <title>Genome sequence of Chthoniobacter flavus Ellin428, an aerobic heterotrophic soil bacterium.</title>
        <authorList>
            <person name="Kant R."/>
            <person name="van Passel M.W."/>
            <person name="Palva A."/>
            <person name="Lucas S."/>
            <person name="Lapidus A."/>
            <person name="Glavina Del Rio T."/>
            <person name="Dalin E."/>
            <person name="Tice H."/>
            <person name="Bruce D."/>
            <person name="Goodwin L."/>
            <person name="Pitluck S."/>
            <person name="Larimer F.W."/>
            <person name="Land M.L."/>
            <person name="Hauser L."/>
            <person name="Sangwan P."/>
            <person name="de Vos W.M."/>
            <person name="Janssen P.H."/>
            <person name="Smidt H."/>
        </authorList>
    </citation>
    <scope>NUCLEOTIDE SEQUENCE [LARGE SCALE GENOMIC DNA]</scope>
    <source>
        <strain evidence="9 10">Ellin428</strain>
    </source>
</reference>
<evidence type="ECO:0000313" key="10">
    <source>
        <dbReference type="Proteomes" id="UP000005824"/>
    </source>
</evidence>
<dbReference type="GO" id="GO:0005975">
    <property type="term" value="P:carbohydrate metabolic process"/>
    <property type="evidence" value="ECO:0007669"/>
    <property type="project" value="UniProtKB-UniRule"/>
</dbReference>
<evidence type="ECO:0000256" key="4">
    <source>
        <dbReference type="ARBA" id="ARBA00010662"/>
    </source>
</evidence>
<sequence length="229" mass="25126">MISRILHSKDFAADAARTILDHARKAIAERGLFRLGLTGGRSPRAIHAALLAQAGDLPWKKVQLTFGDERCVPPDHEDSNYRVAKETLIDPSGIPEGNVFRMRGEIDPETAAREYEDMLRAFAGRLGEPRYAHDLLLLGLGEDGHTASLFPGSPALDETTREVLPVIGPKPPPQRLSMTFPLINASHHVLFLVPQADKRAIAEAAVAGDQRYPASRVHGQEYTTWLLGT</sequence>
<dbReference type="Gene3D" id="3.40.50.1360">
    <property type="match status" value="1"/>
</dbReference>
<dbReference type="STRING" id="497964.CfE428DRAFT_5918"/>
<evidence type="ECO:0000256" key="6">
    <source>
        <dbReference type="ARBA" id="ARBA00020337"/>
    </source>
</evidence>
<comment type="catalytic activity">
    <reaction evidence="1 7">
        <text>6-phospho-D-glucono-1,5-lactone + H2O = 6-phospho-D-gluconate + H(+)</text>
        <dbReference type="Rhea" id="RHEA:12556"/>
        <dbReference type="ChEBI" id="CHEBI:15377"/>
        <dbReference type="ChEBI" id="CHEBI:15378"/>
        <dbReference type="ChEBI" id="CHEBI:57955"/>
        <dbReference type="ChEBI" id="CHEBI:58759"/>
        <dbReference type="EC" id="3.1.1.31"/>
    </reaction>
</comment>
<feature type="domain" description="Glucosamine/galactosamine-6-phosphate isomerase" evidence="8">
    <location>
        <begin position="9"/>
        <end position="225"/>
    </location>
</feature>
<dbReference type="GO" id="GO:0017057">
    <property type="term" value="F:6-phosphogluconolactonase activity"/>
    <property type="evidence" value="ECO:0007669"/>
    <property type="project" value="UniProtKB-UniRule"/>
</dbReference>
<dbReference type="CDD" id="cd01400">
    <property type="entry name" value="6PGL"/>
    <property type="match status" value="1"/>
</dbReference>
<evidence type="ECO:0000313" key="9">
    <source>
        <dbReference type="EMBL" id="EDY16495.1"/>
    </source>
</evidence>
<protein>
    <recommendedName>
        <fullName evidence="6 7">6-phosphogluconolactonase</fullName>
        <shortName evidence="7">6PGL</shortName>
        <ecNumber evidence="5 7">3.1.1.31</ecNumber>
    </recommendedName>
</protein>
<dbReference type="RefSeq" id="WP_006983238.1">
    <property type="nucleotide sequence ID" value="NZ_ABVL01000031.1"/>
</dbReference>
<evidence type="ECO:0000256" key="5">
    <source>
        <dbReference type="ARBA" id="ARBA00013198"/>
    </source>
</evidence>
<name>B4DAH7_9BACT</name>
<comment type="caution">
    <text evidence="9">The sequence shown here is derived from an EMBL/GenBank/DDBJ whole genome shotgun (WGS) entry which is preliminary data.</text>
</comment>
<dbReference type="EC" id="3.1.1.31" evidence="5 7"/>
<dbReference type="UniPathway" id="UPA00115">
    <property type="reaction ID" value="UER00409"/>
</dbReference>
<dbReference type="NCBIfam" id="TIGR01198">
    <property type="entry name" value="pgl"/>
    <property type="match status" value="1"/>
</dbReference>
<comment type="pathway">
    <text evidence="3 7">Carbohydrate degradation; pentose phosphate pathway; D-ribulose 5-phosphate from D-glucose 6-phosphate (oxidative stage): step 2/3.</text>
</comment>
<dbReference type="InterPro" id="IPR039104">
    <property type="entry name" value="6PGL"/>
</dbReference>
<evidence type="ECO:0000256" key="2">
    <source>
        <dbReference type="ARBA" id="ARBA00002681"/>
    </source>
</evidence>
<dbReference type="Proteomes" id="UP000005824">
    <property type="component" value="Unassembled WGS sequence"/>
</dbReference>
<dbReference type="EMBL" id="ABVL01000031">
    <property type="protein sequence ID" value="EDY16495.1"/>
    <property type="molecule type" value="Genomic_DNA"/>
</dbReference>
<evidence type="ECO:0000256" key="3">
    <source>
        <dbReference type="ARBA" id="ARBA00004961"/>
    </source>
</evidence>
<keyword evidence="7" id="KW-0378">Hydrolase</keyword>
<organism evidence="9 10">
    <name type="scientific">Chthoniobacter flavus Ellin428</name>
    <dbReference type="NCBI Taxonomy" id="497964"/>
    <lineage>
        <taxon>Bacteria</taxon>
        <taxon>Pseudomonadati</taxon>
        <taxon>Verrucomicrobiota</taxon>
        <taxon>Spartobacteria</taxon>
        <taxon>Chthoniobacterales</taxon>
        <taxon>Chthoniobacteraceae</taxon>
        <taxon>Chthoniobacter</taxon>
    </lineage>
</organism>
<dbReference type="InterPro" id="IPR005900">
    <property type="entry name" value="6-phosphogluconolactonase_DevB"/>
</dbReference>
<comment type="function">
    <text evidence="2 7">Hydrolysis of 6-phosphogluconolactone to 6-phosphogluconate.</text>
</comment>
<evidence type="ECO:0000256" key="7">
    <source>
        <dbReference type="RuleBase" id="RU365095"/>
    </source>
</evidence>
<dbReference type="GO" id="GO:0006098">
    <property type="term" value="P:pentose-phosphate shunt"/>
    <property type="evidence" value="ECO:0007669"/>
    <property type="project" value="UniProtKB-UniPathway"/>
</dbReference>
<evidence type="ECO:0000259" key="8">
    <source>
        <dbReference type="Pfam" id="PF01182"/>
    </source>
</evidence>
<dbReference type="InParanoid" id="B4DAH7"/>
<dbReference type="eggNOG" id="COG0363">
    <property type="taxonomic scope" value="Bacteria"/>
</dbReference>